<dbReference type="InterPro" id="IPR036388">
    <property type="entry name" value="WH-like_DNA-bd_sf"/>
</dbReference>
<dbReference type="EMBL" id="DRUB01000001">
    <property type="protein sequence ID" value="HHR95261.1"/>
    <property type="molecule type" value="Genomic_DNA"/>
</dbReference>
<reference evidence="2" key="1">
    <citation type="journal article" date="2020" name="mSystems">
        <title>Genome- and Community-Level Interaction Insights into Carbon Utilization and Element Cycling Functions of Hydrothermarchaeota in Hydrothermal Sediment.</title>
        <authorList>
            <person name="Zhou Z."/>
            <person name="Liu Y."/>
            <person name="Xu W."/>
            <person name="Pan J."/>
            <person name="Luo Z.H."/>
            <person name="Li M."/>
        </authorList>
    </citation>
    <scope>NUCLEOTIDE SEQUENCE [LARGE SCALE GENOMIC DNA]</scope>
    <source>
        <strain evidence="2">SpSt-1</strain>
        <strain evidence="1">SpSt-1121</strain>
    </source>
</reference>
<dbReference type="AlphaFoldDB" id="A0A7C5UWR1"/>
<dbReference type="EMBL" id="DRZI01000331">
    <property type="protein sequence ID" value="HHP82520.1"/>
    <property type="molecule type" value="Genomic_DNA"/>
</dbReference>
<comment type="caution">
    <text evidence="2">The sequence shown here is derived from an EMBL/GenBank/DDBJ whole genome shotgun (WGS) entry which is preliminary data.</text>
</comment>
<dbReference type="SUPFAM" id="SSF46785">
    <property type="entry name" value="Winged helix' DNA-binding domain"/>
    <property type="match status" value="1"/>
</dbReference>
<dbReference type="InterPro" id="IPR036390">
    <property type="entry name" value="WH_DNA-bd_sf"/>
</dbReference>
<accession>A0A7C5UWR1</accession>
<dbReference type="Gene3D" id="1.10.10.10">
    <property type="entry name" value="Winged helix-like DNA-binding domain superfamily/Winged helix DNA-binding domain"/>
    <property type="match status" value="1"/>
</dbReference>
<sequence>MSESRALQRLKRKITIEVLWIYIAKALKDSKPLKAYEIRKRLREIYGLRVSTITVYSVVYRMYREGLLEKINVGGESLYKLSKKGIEEFEKAVKLIEYITNILKS</sequence>
<protein>
    <submittedName>
        <fullName evidence="2">PadR family transcriptional regulator</fullName>
    </submittedName>
</protein>
<proteinExistence type="predicted"/>
<evidence type="ECO:0000313" key="2">
    <source>
        <dbReference type="EMBL" id="HHR95261.1"/>
    </source>
</evidence>
<gene>
    <name evidence="2" type="ORF">ENL47_00140</name>
    <name evidence="1" type="ORF">ENM84_07660</name>
</gene>
<evidence type="ECO:0000313" key="1">
    <source>
        <dbReference type="EMBL" id="HHP82520.1"/>
    </source>
</evidence>
<name>A0A7C5UWR1_9CREN</name>
<organism evidence="2">
    <name type="scientific">Ignisphaera aggregans</name>
    <dbReference type="NCBI Taxonomy" id="334771"/>
    <lineage>
        <taxon>Archaea</taxon>
        <taxon>Thermoproteota</taxon>
        <taxon>Thermoprotei</taxon>
        <taxon>Desulfurococcales</taxon>
        <taxon>Desulfurococcaceae</taxon>
        <taxon>Ignisphaera</taxon>
    </lineage>
</organism>